<dbReference type="Gene3D" id="2.40.100.10">
    <property type="entry name" value="Cyclophilin-like"/>
    <property type="match status" value="1"/>
</dbReference>
<evidence type="ECO:0000313" key="6">
    <source>
        <dbReference type="Proteomes" id="UP001596060"/>
    </source>
</evidence>
<dbReference type="InterPro" id="IPR003778">
    <property type="entry name" value="CT_A_B"/>
</dbReference>
<dbReference type="Pfam" id="PF02626">
    <property type="entry name" value="CT_A_B"/>
    <property type="match status" value="1"/>
</dbReference>
<evidence type="ECO:0000256" key="1">
    <source>
        <dbReference type="ARBA" id="ARBA00022741"/>
    </source>
</evidence>
<protein>
    <submittedName>
        <fullName evidence="5">Biotin-dependent carboxyltransferase family protein</fullName>
    </submittedName>
</protein>
<dbReference type="SMART" id="SM00797">
    <property type="entry name" value="AHS2"/>
    <property type="match status" value="1"/>
</dbReference>
<keyword evidence="6" id="KW-1185">Reference proteome</keyword>
<feature type="domain" description="Carboxyltransferase" evidence="4">
    <location>
        <begin position="25"/>
        <end position="304"/>
    </location>
</feature>
<sequence>MTALRILSAGPGVTVQDRGRHGYLRYGVTVAGPMDPFAHAVANRALGNEMGAAAIEVSLGGIEVTTEDRPLGVAVAGGRFRVTLDGEALPAAAVLRLEPGSTLRVRAGDDGMWAYLAVAGGICLPSVLGSQATHLRTGMGGPGGRLLRAGDSLPVGMETGGTTGPGEIHAPLLDRPADLIRVLPGPQDDYFAADVFAAFLAGPWRISERGDRMACFLEGPVLSHRLGFNIPSDGVAMGAIQVPGEGQPIVLMADRQSTGGYPKIATVIGADLGRLAQARPGTQIAFRAVSHAEAVQALAEERAFLAGPISVEPLRRTTFSPEFLLARNLVGGWIDGLRRD</sequence>
<dbReference type="PANTHER" id="PTHR43309:SF5">
    <property type="entry name" value="5-OXOPROLINASE SUBUNIT C"/>
    <property type="match status" value="1"/>
</dbReference>
<reference evidence="6" key="1">
    <citation type="journal article" date="2019" name="Int. J. Syst. Evol. Microbiol.">
        <title>The Global Catalogue of Microorganisms (GCM) 10K type strain sequencing project: providing services to taxonomists for standard genome sequencing and annotation.</title>
        <authorList>
            <consortium name="The Broad Institute Genomics Platform"/>
            <consortium name="The Broad Institute Genome Sequencing Center for Infectious Disease"/>
            <person name="Wu L."/>
            <person name="Ma J."/>
        </authorList>
    </citation>
    <scope>NUCLEOTIDE SEQUENCE [LARGE SCALE GENOMIC DNA]</scope>
    <source>
        <strain evidence="6">CCUG 43117</strain>
    </source>
</reference>
<evidence type="ECO:0000256" key="3">
    <source>
        <dbReference type="ARBA" id="ARBA00022840"/>
    </source>
</evidence>
<keyword evidence="2" id="KW-0378">Hydrolase</keyword>
<name>A0ABW0PB46_9HYPH</name>
<dbReference type="NCBIfam" id="TIGR00724">
    <property type="entry name" value="urea_amlyse_rel"/>
    <property type="match status" value="1"/>
</dbReference>
<dbReference type="SUPFAM" id="SSF50891">
    <property type="entry name" value="Cyclophilin-like"/>
    <property type="match status" value="1"/>
</dbReference>
<evidence type="ECO:0000256" key="2">
    <source>
        <dbReference type="ARBA" id="ARBA00022801"/>
    </source>
</evidence>
<accession>A0ABW0PB46</accession>
<dbReference type="EMBL" id="JBHSLU010000134">
    <property type="protein sequence ID" value="MFC5509027.1"/>
    <property type="molecule type" value="Genomic_DNA"/>
</dbReference>
<comment type="caution">
    <text evidence="5">The sequence shown here is derived from an EMBL/GenBank/DDBJ whole genome shotgun (WGS) entry which is preliminary data.</text>
</comment>
<dbReference type="InterPro" id="IPR052708">
    <property type="entry name" value="PxpC"/>
</dbReference>
<keyword evidence="3" id="KW-0067">ATP-binding</keyword>
<dbReference type="InterPro" id="IPR029000">
    <property type="entry name" value="Cyclophilin-like_dom_sf"/>
</dbReference>
<evidence type="ECO:0000259" key="4">
    <source>
        <dbReference type="SMART" id="SM00797"/>
    </source>
</evidence>
<evidence type="ECO:0000313" key="5">
    <source>
        <dbReference type="EMBL" id="MFC5509027.1"/>
    </source>
</evidence>
<organism evidence="5 6">
    <name type="scientific">Bosea massiliensis</name>
    <dbReference type="NCBI Taxonomy" id="151419"/>
    <lineage>
        <taxon>Bacteria</taxon>
        <taxon>Pseudomonadati</taxon>
        <taxon>Pseudomonadota</taxon>
        <taxon>Alphaproteobacteria</taxon>
        <taxon>Hyphomicrobiales</taxon>
        <taxon>Boseaceae</taxon>
        <taxon>Bosea</taxon>
    </lineage>
</organism>
<gene>
    <name evidence="5" type="ORF">ACFPN9_27740</name>
</gene>
<dbReference type="RefSeq" id="WP_067254510.1">
    <property type="nucleotide sequence ID" value="NZ_JBHSLU010000134.1"/>
</dbReference>
<keyword evidence="1" id="KW-0547">Nucleotide-binding</keyword>
<proteinExistence type="predicted"/>
<dbReference type="Proteomes" id="UP001596060">
    <property type="component" value="Unassembled WGS sequence"/>
</dbReference>
<dbReference type="PANTHER" id="PTHR43309">
    <property type="entry name" value="5-OXOPROLINASE SUBUNIT C"/>
    <property type="match status" value="1"/>
</dbReference>